<protein>
    <recommendedName>
        <fullName evidence="8">3-oxoacyl-[acyl-carrier-protein] reductase</fullName>
        <ecNumber evidence="8">1.1.1.100</ecNumber>
    </recommendedName>
</protein>
<dbReference type="UniPathway" id="UPA00094"/>
<dbReference type="InterPro" id="IPR036291">
    <property type="entry name" value="NAD(P)-bd_dom_sf"/>
</dbReference>
<dbReference type="PROSITE" id="PS00061">
    <property type="entry name" value="ADH_SHORT"/>
    <property type="match status" value="1"/>
</dbReference>
<dbReference type="EMBL" id="PHFL01000045">
    <property type="protein sequence ID" value="RFM24163.1"/>
    <property type="molecule type" value="Genomic_DNA"/>
</dbReference>
<feature type="domain" description="Ketoreductase" evidence="9">
    <location>
        <begin position="8"/>
        <end position="193"/>
    </location>
</feature>
<evidence type="ECO:0000256" key="1">
    <source>
        <dbReference type="ARBA" id="ARBA00002607"/>
    </source>
</evidence>
<organism evidence="10 11">
    <name type="scientific">Candidatus Thermochlorobacter aerophilus</name>
    <dbReference type="NCBI Taxonomy" id="1868324"/>
    <lineage>
        <taxon>Bacteria</taxon>
        <taxon>Pseudomonadati</taxon>
        <taxon>Chlorobiota</taxon>
        <taxon>Chlorobiia</taxon>
        <taxon>Chlorobiales</taxon>
        <taxon>Candidatus Thermochlorobacteriaceae</taxon>
        <taxon>Candidatus Thermochlorobacter</taxon>
    </lineage>
</organism>
<keyword evidence="8" id="KW-0275">Fatty acid biosynthesis</keyword>
<dbReference type="SMART" id="SM00822">
    <property type="entry name" value="PKS_KR"/>
    <property type="match status" value="1"/>
</dbReference>
<dbReference type="SUPFAM" id="SSF51735">
    <property type="entry name" value="NAD(P)-binding Rossmann-fold domains"/>
    <property type="match status" value="1"/>
</dbReference>
<comment type="subunit">
    <text evidence="8">Homotetramer.</text>
</comment>
<keyword evidence="4 8" id="KW-0560">Oxidoreductase</keyword>
<dbReference type="AlphaFoldDB" id="A0A395M051"/>
<comment type="similarity">
    <text evidence="2 8">Belongs to the short-chain dehydrogenases/reductases (SDR) family.</text>
</comment>
<dbReference type="GO" id="GO:0006633">
    <property type="term" value="P:fatty acid biosynthetic process"/>
    <property type="evidence" value="ECO:0007669"/>
    <property type="project" value="UniProtKB-UniPathway"/>
</dbReference>
<dbReference type="FunFam" id="3.40.50.720:FF:000115">
    <property type="entry name" value="3-oxoacyl-[acyl-carrier-protein] reductase FabG"/>
    <property type="match status" value="1"/>
</dbReference>
<evidence type="ECO:0000313" key="11">
    <source>
        <dbReference type="Proteomes" id="UP000266389"/>
    </source>
</evidence>
<evidence type="ECO:0000256" key="6">
    <source>
        <dbReference type="PIRSR" id="PIRSR611284-1"/>
    </source>
</evidence>
<keyword evidence="8" id="KW-0443">Lipid metabolism</keyword>
<feature type="binding site" evidence="7">
    <location>
        <begin position="14"/>
        <end position="17"/>
    </location>
    <ligand>
        <name>NADP(+)</name>
        <dbReference type="ChEBI" id="CHEBI:58349"/>
    </ligand>
</feature>
<evidence type="ECO:0000313" key="10">
    <source>
        <dbReference type="EMBL" id="RFM24163.1"/>
    </source>
</evidence>
<dbReference type="PRINTS" id="PR00081">
    <property type="entry name" value="GDHRDH"/>
</dbReference>
<evidence type="ECO:0000256" key="3">
    <source>
        <dbReference type="ARBA" id="ARBA00022857"/>
    </source>
</evidence>
<dbReference type="NCBIfam" id="NF005559">
    <property type="entry name" value="PRK07231.1"/>
    <property type="match status" value="1"/>
</dbReference>
<feature type="binding site" evidence="7">
    <location>
        <position position="92"/>
    </location>
    <ligand>
        <name>NADP(+)</name>
        <dbReference type="ChEBI" id="CHEBI:58349"/>
    </ligand>
</feature>
<keyword evidence="3 7" id="KW-0521">NADP</keyword>
<dbReference type="GO" id="GO:0051287">
    <property type="term" value="F:NAD binding"/>
    <property type="evidence" value="ECO:0007669"/>
    <property type="project" value="UniProtKB-UniRule"/>
</dbReference>
<keyword evidence="8" id="KW-0276">Fatty acid metabolism</keyword>
<dbReference type="InterPro" id="IPR002347">
    <property type="entry name" value="SDR_fam"/>
</dbReference>
<dbReference type="InterPro" id="IPR050259">
    <property type="entry name" value="SDR"/>
</dbReference>
<sequence length="249" mass="26530">MHLDLTGQIALVTGGTRGIGRAICLRLAEAGASVAFTYKSSVDKAESLKSEIEAMGRRAVAMQAPAENFTQAEKVVQDVLNALGALHILVNNAGQTRDALLIRMTETQWDDVIASNLKSVFNYTKAAMKPMLSQRNGRIVNITSVIGLTGNMGQANYAASKAGIIGFTKSVAKEVASRNILVNAVAPGFIDTEMTTALSDTQRKTIETMIPMQRTGSTREVADAVLFFCSPLASYITGEVLRVDGGLAM</sequence>
<evidence type="ECO:0000256" key="5">
    <source>
        <dbReference type="ARBA" id="ARBA00048508"/>
    </source>
</evidence>
<comment type="catalytic activity">
    <reaction evidence="5 8">
        <text>a (3R)-hydroxyacyl-[ACP] + NADP(+) = a 3-oxoacyl-[ACP] + NADPH + H(+)</text>
        <dbReference type="Rhea" id="RHEA:17397"/>
        <dbReference type="Rhea" id="RHEA-COMP:9916"/>
        <dbReference type="Rhea" id="RHEA-COMP:9945"/>
        <dbReference type="ChEBI" id="CHEBI:15378"/>
        <dbReference type="ChEBI" id="CHEBI:57783"/>
        <dbReference type="ChEBI" id="CHEBI:58349"/>
        <dbReference type="ChEBI" id="CHEBI:78776"/>
        <dbReference type="ChEBI" id="CHEBI:78827"/>
        <dbReference type="EC" id="1.1.1.100"/>
    </reaction>
</comment>
<dbReference type="PANTHER" id="PTHR42879">
    <property type="entry name" value="3-OXOACYL-(ACYL-CARRIER-PROTEIN) REDUCTASE"/>
    <property type="match status" value="1"/>
</dbReference>
<reference evidence="10 11" key="1">
    <citation type="journal article" date="2011" name="ISME J.">
        <title>Community ecology of hot spring cyanobacterial mats: predominant populations and their functional potential.</title>
        <authorList>
            <person name="Klatt C.G."/>
            <person name="Wood J.M."/>
            <person name="Rusch D.B."/>
            <person name="Bateson M.M."/>
            <person name="Hamamura N."/>
            <person name="Heidelberg J.F."/>
            <person name="Grossman A.R."/>
            <person name="Bhaya D."/>
            <person name="Cohan F.M."/>
            <person name="Kuhl M."/>
            <person name="Bryant D.A."/>
            <person name="Ward D.M."/>
        </authorList>
    </citation>
    <scope>NUCLEOTIDE SEQUENCE [LARGE SCALE GENOMIC DNA]</scope>
    <source>
        <strain evidence="10">OS</strain>
    </source>
</reference>
<proteinExistence type="inferred from homology"/>
<accession>A0A395M051</accession>
<evidence type="ECO:0000256" key="2">
    <source>
        <dbReference type="ARBA" id="ARBA00006484"/>
    </source>
</evidence>
<dbReference type="EC" id="1.1.1.100" evidence="8"/>
<dbReference type="Gene3D" id="3.40.50.720">
    <property type="entry name" value="NAD(P)-binding Rossmann-like Domain"/>
    <property type="match status" value="1"/>
</dbReference>
<dbReference type="PANTHER" id="PTHR42879:SF2">
    <property type="entry name" value="3-OXOACYL-[ACYL-CARRIER-PROTEIN] REDUCTASE FABG"/>
    <property type="match status" value="1"/>
</dbReference>
<evidence type="ECO:0000256" key="7">
    <source>
        <dbReference type="PIRSR" id="PIRSR611284-2"/>
    </source>
</evidence>
<evidence type="ECO:0000256" key="4">
    <source>
        <dbReference type="ARBA" id="ARBA00023002"/>
    </source>
</evidence>
<dbReference type="InterPro" id="IPR057326">
    <property type="entry name" value="KR_dom"/>
</dbReference>
<keyword evidence="8" id="KW-0444">Lipid biosynthesis</keyword>
<dbReference type="InterPro" id="IPR020904">
    <property type="entry name" value="Sc_DH/Rdtase_CS"/>
</dbReference>
<dbReference type="Pfam" id="PF13561">
    <property type="entry name" value="adh_short_C2"/>
    <property type="match status" value="1"/>
</dbReference>
<dbReference type="GO" id="GO:0004316">
    <property type="term" value="F:3-oxoacyl-[acyl-carrier-protein] reductase (NADPH) activity"/>
    <property type="evidence" value="ECO:0007669"/>
    <property type="project" value="UniProtKB-UniRule"/>
</dbReference>
<evidence type="ECO:0000259" key="9">
    <source>
        <dbReference type="SMART" id="SM00822"/>
    </source>
</evidence>
<evidence type="ECO:0000256" key="8">
    <source>
        <dbReference type="RuleBase" id="RU366074"/>
    </source>
</evidence>
<comment type="function">
    <text evidence="1 8">Catalyzes the NADPH-dependent reduction of beta-ketoacyl-ACP substrates to beta-hydroxyacyl-ACP products, the first reductive step in the elongation cycle of fatty acid biosynthesis.</text>
</comment>
<feature type="binding site" evidence="7">
    <location>
        <begin position="157"/>
        <end position="161"/>
    </location>
    <ligand>
        <name>NADP(+)</name>
        <dbReference type="ChEBI" id="CHEBI:58349"/>
    </ligand>
</feature>
<feature type="active site" description="Proton acceptor" evidence="6">
    <location>
        <position position="157"/>
    </location>
</feature>
<dbReference type="NCBIfam" id="TIGR01830">
    <property type="entry name" value="3oxo_ACP_reduc"/>
    <property type="match status" value="1"/>
</dbReference>
<gene>
    <name evidence="10" type="primary">fabG</name>
    <name evidence="10" type="ORF">D0433_06735</name>
</gene>
<dbReference type="Proteomes" id="UP000266389">
    <property type="component" value="Unassembled WGS sequence"/>
</dbReference>
<feature type="binding site" evidence="7">
    <location>
        <position position="190"/>
    </location>
    <ligand>
        <name>NADP(+)</name>
        <dbReference type="ChEBI" id="CHEBI:58349"/>
    </ligand>
</feature>
<name>A0A395M051_9BACT</name>
<dbReference type="PRINTS" id="PR00080">
    <property type="entry name" value="SDRFAMILY"/>
</dbReference>
<dbReference type="NCBIfam" id="NF009466">
    <property type="entry name" value="PRK12826.1-2"/>
    <property type="match status" value="1"/>
</dbReference>
<comment type="pathway">
    <text evidence="8">Lipid metabolism; fatty acid biosynthesis.</text>
</comment>
<dbReference type="CDD" id="cd05333">
    <property type="entry name" value="BKR_SDR_c"/>
    <property type="match status" value="1"/>
</dbReference>
<dbReference type="InterPro" id="IPR011284">
    <property type="entry name" value="3oxo_ACP_reduc"/>
</dbReference>
<comment type="caution">
    <text evidence="10">The sequence shown here is derived from an EMBL/GenBank/DDBJ whole genome shotgun (WGS) entry which is preliminary data.</text>
</comment>